<evidence type="ECO:0000313" key="1">
    <source>
        <dbReference type="EMBL" id="SFD14519.1"/>
    </source>
</evidence>
<gene>
    <name evidence="1" type="ORF">SAMN05421773_110122</name>
</gene>
<name>A0A1I1PXG1_9ACTN</name>
<dbReference type="RefSeq" id="WP_139238366.1">
    <property type="nucleotide sequence ID" value="NZ_FOLM01000010.1"/>
</dbReference>
<dbReference type="Gene3D" id="2.60.120.40">
    <property type="match status" value="1"/>
</dbReference>
<dbReference type="InterPro" id="IPR008983">
    <property type="entry name" value="Tumour_necrosis_fac-like_dom"/>
</dbReference>
<dbReference type="AlphaFoldDB" id="A0A1I1PXG1"/>
<dbReference type="Proteomes" id="UP000199207">
    <property type="component" value="Unassembled WGS sequence"/>
</dbReference>
<keyword evidence="2" id="KW-1185">Reference proteome</keyword>
<dbReference type="OrthoDB" id="3469224at2"/>
<dbReference type="STRING" id="910347.SAMN05421773_110122"/>
<proteinExistence type="predicted"/>
<organism evidence="1 2">
    <name type="scientific">Streptomyces aidingensis</name>
    <dbReference type="NCBI Taxonomy" id="910347"/>
    <lineage>
        <taxon>Bacteria</taxon>
        <taxon>Bacillati</taxon>
        <taxon>Actinomycetota</taxon>
        <taxon>Actinomycetes</taxon>
        <taxon>Kitasatosporales</taxon>
        <taxon>Streptomycetaceae</taxon>
        <taxon>Streptomyces</taxon>
    </lineage>
</organism>
<evidence type="ECO:0000313" key="2">
    <source>
        <dbReference type="Proteomes" id="UP000199207"/>
    </source>
</evidence>
<dbReference type="EMBL" id="FOLM01000010">
    <property type="protein sequence ID" value="SFD14519.1"/>
    <property type="molecule type" value="Genomic_DNA"/>
</dbReference>
<evidence type="ECO:0008006" key="3">
    <source>
        <dbReference type="Google" id="ProtNLM"/>
    </source>
</evidence>
<accession>A0A1I1PXG1</accession>
<protein>
    <recommendedName>
        <fullName evidence="3">C1q domain-containing protein</fullName>
    </recommendedName>
</protein>
<sequence length="171" mass="17668">MTTPPGPARPGMALTAGRVNQWLLPGTVLFEAGRELAQSITTGATPSSANALSWDDVELDPLEGWDAGAPTRYTCQIAGRYRLEGRVSFVASTSGTVRAGGWFVNGSLVAQSRDAITPTSQIHTVAAAVTPVLLAVGDYVELAAGQNSGGNLDTGPGSTRPQIVITYTGQP</sequence>
<reference evidence="1 2" key="1">
    <citation type="submission" date="2016-10" db="EMBL/GenBank/DDBJ databases">
        <authorList>
            <person name="de Groot N.N."/>
        </authorList>
    </citation>
    <scope>NUCLEOTIDE SEQUENCE [LARGE SCALE GENOMIC DNA]</scope>
    <source>
        <strain evidence="1 2">CGMCC 4.5739</strain>
    </source>
</reference>